<proteinExistence type="predicted"/>
<dbReference type="SUPFAM" id="SSF56954">
    <property type="entry name" value="Outer membrane efflux proteins (OEP)"/>
    <property type="match status" value="1"/>
</dbReference>
<dbReference type="EMBL" id="JAAAWP010000003">
    <property type="protein sequence ID" value="NDW21004.1"/>
    <property type="molecule type" value="Genomic_DNA"/>
</dbReference>
<comment type="caution">
    <text evidence="3">The sequence shown here is derived from an EMBL/GenBank/DDBJ whole genome shotgun (WGS) entry which is preliminary data.</text>
</comment>
<feature type="coiled-coil region" evidence="1">
    <location>
        <begin position="202"/>
        <end position="261"/>
    </location>
</feature>
<name>A0A6L9MS12_9ALTE</name>
<keyword evidence="2" id="KW-1133">Transmembrane helix</keyword>
<dbReference type="AlphaFoldDB" id="A0A6L9MS12"/>
<sequence>MRKGLFRQEAINQQSTSIGGRLLMTPKPAYMMITAILVCWLVAASLFLMHGSYARKASVHGWIEPQGGVFKLYAGARNGRVSQVLVAEGQYVKRGDALIKVNYSGKNASGNQVSEILLRELKEKQHRTQGIVGRLGALHKAGLADLNTSIEQLSEELRELEALVDIATHQHEVTQAQFEKAHALYRKGYVSQVTIQEQQIKVLGSEQNLKLSEQNLSAAENKISSLIRERTSLPNRQENELAKYQNTLSDLNQQILAHTSESEQVIYAPKAGIISGLHIKPGYDINSNHLLATLVPQSSAMQAHMLVPVHSAGFIDEGQLLHIRYDAFPYQKFGVQPGQIRNISKTLILPGELHSAPVGSSEPAYLVTADVINNTLMAYGKQIELKSGMTFSADIQLSQRTLLEWFLEPLYSLSGRL</sequence>
<evidence type="ECO:0000313" key="3">
    <source>
        <dbReference type="EMBL" id="NDW21004.1"/>
    </source>
</evidence>
<accession>A0A6L9MS12</accession>
<evidence type="ECO:0000256" key="2">
    <source>
        <dbReference type="SAM" id="Phobius"/>
    </source>
</evidence>
<dbReference type="Gene3D" id="1.20.1600.10">
    <property type="entry name" value="Outer membrane efflux proteins (OEP)"/>
    <property type="match status" value="1"/>
</dbReference>
<protein>
    <submittedName>
        <fullName evidence="3">HlyD family efflux transporter periplasmic adaptor subunit</fullName>
    </submittedName>
</protein>
<dbReference type="PANTHER" id="PTHR30386">
    <property type="entry name" value="MEMBRANE FUSION SUBUNIT OF EMRAB-TOLC MULTIDRUG EFFLUX PUMP"/>
    <property type="match status" value="1"/>
</dbReference>
<reference evidence="3 4" key="1">
    <citation type="submission" date="2020-01" db="EMBL/GenBank/DDBJ databases">
        <title>Genomes of bacteria type strains.</title>
        <authorList>
            <person name="Chen J."/>
            <person name="Zhu S."/>
            <person name="Yang J."/>
        </authorList>
    </citation>
    <scope>NUCLEOTIDE SEQUENCE [LARGE SCALE GENOMIC DNA]</scope>
    <source>
        <strain evidence="3 4">LMG 22958</strain>
    </source>
</reference>
<organism evidence="3 4">
    <name type="scientific">Alteromonas hispanica</name>
    <dbReference type="NCBI Taxonomy" id="315421"/>
    <lineage>
        <taxon>Bacteria</taxon>
        <taxon>Pseudomonadati</taxon>
        <taxon>Pseudomonadota</taxon>
        <taxon>Gammaproteobacteria</taxon>
        <taxon>Alteromonadales</taxon>
        <taxon>Alteromonadaceae</taxon>
        <taxon>Alteromonas/Salinimonas group</taxon>
        <taxon>Alteromonas</taxon>
    </lineage>
</organism>
<feature type="transmembrane region" description="Helical" evidence="2">
    <location>
        <begin position="29"/>
        <end position="48"/>
    </location>
</feature>
<gene>
    <name evidence="3" type="ORF">GTW09_05695</name>
</gene>
<keyword evidence="2" id="KW-0472">Membrane</keyword>
<dbReference type="Gene3D" id="2.40.50.100">
    <property type="match status" value="1"/>
</dbReference>
<keyword evidence="4" id="KW-1185">Reference proteome</keyword>
<feature type="coiled-coil region" evidence="1">
    <location>
        <begin position="143"/>
        <end position="170"/>
    </location>
</feature>
<dbReference type="Proteomes" id="UP000478837">
    <property type="component" value="Unassembled WGS sequence"/>
</dbReference>
<dbReference type="RefSeq" id="WP_163110784.1">
    <property type="nucleotide sequence ID" value="NZ_JAAAWP010000003.1"/>
</dbReference>
<evidence type="ECO:0000313" key="4">
    <source>
        <dbReference type="Proteomes" id="UP000478837"/>
    </source>
</evidence>
<keyword evidence="2" id="KW-0812">Transmembrane</keyword>
<evidence type="ECO:0000256" key="1">
    <source>
        <dbReference type="SAM" id="Coils"/>
    </source>
</evidence>
<dbReference type="PRINTS" id="PR01490">
    <property type="entry name" value="RTXTOXIND"/>
</dbReference>
<dbReference type="PANTHER" id="PTHR30386:SF28">
    <property type="entry name" value="EXPORTED PROTEIN"/>
    <property type="match status" value="1"/>
</dbReference>
<dbReference type="InterPro" id="IPR050739">
    <property type="entry name" value="MFP"/>
</dbReference>
<keyword evidence="1" id="KW-0175">Coiled coil</keyword>